<feature type="compositionally biased region" description="Polar residues" evidence="12">
    <location>
        <begin position="221"/>
        <end position="231"/>
    </location>
</feature>
<dbReference type="PRINTS" id="PR00619">
    <property type="entry name" value="GATAZNFINGER"/>
</dbReference>
<dbReference type="InParanoid" id="H2Z8S8"/>
<organism evidence="14 15">
    <name type="scientific">Ciona savignyi</name>
    <name type="common">Pacific transparent sea squirt</name>
    <dbReference type="NCBI Taxonomy" id="51511"/>
    <lineage>
        <taxon>Eukaryota</taxon>
        <taxon>Metazoa</taxon>
        <taxon>Chordata</taxon>
        <taxon>Tunicata</taxon>
        <taxon>Ascidiacea</taxon>
        <taxon>Phlebobranchia</taxon>
        <taxon>Cionidae</taxon>
        <taxon>Ciona</taxon>
    </lineage>
</organism>
<keyword evidence="15" id="KW-1185">Reference proteome</keyword>
<dbReference type="InterPro" id="IPR000679">
    <property type="entry name" value="Znf_GATA"/>
</dbReference>
<dbReference type="AlphaFoldDB" id="H2Z8S8"/>
<reference evidence="15" key="1">
    <citation type="submission" date="2003-08" db="EMBL/GenBank/DDBJ databases">
        <authorList>
            <person name="Birren B."/>
            <person name="Nusbaum C."/>
            <person name="Abebe A."/>
            <person name="Abouelleil A."/>
            <person name="Adekoya E."/>
            <person name="Ait-zahra M."/>
            <person name="Allen N."/>
            <person name="Allen T."/>
            <person name="An P."/>
            <person name="Anderson M."/>
            <person name="Anderson S."/>
            <person name="Arachchi H."/>
            <person name="Armbruster J."/>
            <person name="Bachantsang P."/>
            <person name="Baldwin J."/>
            <person name="Barry A."/>
            <person name="Bayul T."/>
            <person name="Blitshsteyn B."/>
            <person name="Bloom T."/>
            <person name="Blye J."/>
            <person name="Boguslavskiy L."/>
            <person name="Borowsky M."/>
            <person name="Boukhgalter B."/>
            <person name="Brunache A."/>
            <person name="Butler J."/>
            <person name="Calixte N."/>
            <person name="Calvo S."/>
            <person name="Camarata J."/>
            <person name="Campo K."/>
            <person name="Chang J."/>
            <person name="Cheshatsang Y."/>
            <person name="Citroen M."/>
            <person name="Collymore A."/>
            <person name="Considine T."/>
            <person name="Cook A."/>
            <person name="Cooke P."/>
            <person name="Corum B."/>
            <person name="Cuomo C."/>
            <person name="David R."/>
            <person name="Dawoe T."/>
            <person name="Degray S."/>
            <person name="Dodge S."/>
            <person name="Dooley K."/>
            <person name="Dorje P."/>
            <person name="Dorjee K."/>
            <person name="Dorris L."/>
            <person name="Duffey N."/>
            <person name="Dupes A."/>
            <person name="Elkins T."/>
            <person name="Engels R."/>
            <person name="Erickson J."/>
            <person name="Farina A."/>
            <person name="Faro S."/>
            <person name="Ferreira P."/>
            <person name="Fischer H."/>
            <person name="Fitzgerald M."/>
            <person name="Foley K."/>
            <person name="Gage D."/>
            <person name="Galagan J."/>
            <person name="Gearin G."/>
            <person name="Gnerre S."/>
            <person name="Gnirke A."/>
            <person name="Goyette A."/>
            <person name="Graham J."/>
            <person name="Grandbois E."/>
            <person name="Gyaltsen K."/>
            <person name="Hafez N."/>
            <person name="Hagopian D."/>
            <person name="Hagos B."/>
            <person name="Hall J."/>
            <person name="Hatcher B."/>
            <person name="Heller A."/>
            <person name="Higgins H."/>
            <person name="Honan T."/>
            <person name="Horn A."/>
            <person name="Houde N."/>
            <person name="Hughes L."/>
            <person name="Hulme W."/>
            <person name="Husby E."/>
            <person name="Iliev I."/>
            <person name="Jaffe D."/>
            <person name="Jones C."/>
            <person name="Kamal M."/>
            <person name="Kamat A."/>
            <person name="Kamvysselis M."/>
            <person name="Karlsson E."/>
            <person name="Kells C."/>
            <person name="Kieu A."/>
            <person name="Kisner P."/>
            <person name="Kodira C."/>
            <person name="Kulbokas E."/>
            <person name="Labutti K."/>
            <person name="Lama D."/>
            <person name="Landers T."/>
            <person name="Leger J."/>
            <person name="Levine S."/>
            <person name="Lewis D."/>
            <person name="Lewis T."/>
            <person name="Lindblad-toh K."/>
            <person name="Liu X."/>
            <person name="Lokyitsang T."/>
            <person name="Lokyitsang Y."/>
            <person name="Lucien O."/>
            <person name="Lui A."/>
            <person name="Ma L.J."/>
            <person name="Mabbitt R."/>
            <person name="Macdonald J."/>
            <person name="Maclean C."/>
            <person name="Major J."/>
            <person name="Manning J."/>
            <person name="Marabella R."/>
            <person name="Maru K."/>
            <person name="Matthews C."/>
            <person name="Mauceli E."/>
            <person name="Mccarthy M."/>
            <person name="Mcdonough S."/>
            <person name="Mcghee T."/>
            <person name="Meldrim J."/>
            <person name="Meneus L."/>
            <person name="Mesirov J."/>
            <person name="Mihalev A."/>
            <person name="Mihova T."/>
            <person name="Mikkelsen T."/>
            <person name="Mlenga V."/>
            <person name="Moru K."/>
            <person name="Mozes J."/>
            <person name="Mulrain L."/>
            <person name="Munson G."/>
            <person name="Naylor J."/>
            <person name="Newes C."/>
            <person name="Nguyen C."/>
            <person name="Nguyen N."/>
            <person name="Nguyen T."/>
            <person name="Nicol R."/>
            <person name="Nielsen C."/>
            <person name="Nizzari M."/>
            <person name="Norbu C."/>
            <person name="Norbu N."/>
            <person name="O'donnell P."/>
            <person name="Okoawo O."/>
            <person name="O'leary S."/>
            <person name="Omotosho B."/>
            <person name="O'neill K."/>
            <person name="Osman S."/>
            <person name="Parker S."/>
            <person name="Perrin D."/>
            <person name="Phunkhang P."/>
            <person name="Piqani B."/>
            <person name="Purcell S."/>
            <person name="Rachupka T."/>
            <person name="Ramasamy U."/>
            <person name="Rameau R."/>
            <person name="Ray V."/>
            <person name="Raymond C."/>
            <person name="Retta R."/>
            <person name="Richardson S."/>
            <person name="Rise C."/>
            <person name="Rodriguez J."/>
            <person name="Rogers J."/>
            <person name="Rogov P."/>
            <person name="Rutman M."/>
            <person name="Schupbach R."/>
            <person name="Seaman C."/>
            <person name="Settipalli S."/>
            <person name="Sharpe T."/>
            <person name="Sheridan J."/>
            <person name="Sherpa N."/>
            <person name="Shi J."/>
            <person name="Smirnov S."/>
            <person name="Smith C."/>
            <person name="Sougnez C."/>
            <person name="Spencer B."/>
            <person name="Stalker J."/>
            <person name="Stange-thomann N."/>
            <person name="Stavropoulos S."/>
            <person name="Stetson K."/>
            <person name="Stone C."/>
            <person name="Stone S."/>
            <person name="Stubbs M."/>
            <person name="Talamas J."/>
            <person name="Tchuinga P."/>
            <person name="Tenzing P."/>
            <person name="Tesfaye S."/>
            <person name="Theodore J."/>
            <person name="Thoulutsang Y."/>
            <person name="Topham K."/>
            <person name="Towey S."/>
            <person name="Tsamla T."/>
            <person name="Tsomo N."/>
            <person name="Vallee D."/>
            <person name="Vassiliev H."/>
            <person name="Venkataraman V."/>
            <person name="Vinson J."/>
            <person name="Vo A."/>
            <person name="Wade C."/>
            <person name="Wang S."/>
            <person name="Wangchuk T."/>
            <person name="Wangdi T."/>
            <person name="Whittaker C."/>
            <person name="Wilkinson J."/>
            <person name="Wu Y."/>
            <person name="Wyman D."/>
            <person name="Yadav S."/>
            <person name="Yang S."/>
            <person name="Yang X."/>
            <person name="Yeager S."/>
            <person name="Yee E."/>
            <person name="Young G."/>
            <person name="Zainoun J."/>
            <person name="Zembeck L."/>
            <person name="Zimmer A."/>
            <person name="Zody M."/>
            <person name="Lander E."/>
        </authorList>
    </citation>
    <scope>NUCLEOTIDE SEQUENCE [LARGE SCALE GENOMIC DNA]</scope>
</reference>
<dbReference type="eggNOG" id="KOG1601">
    <property type="taxonomic scope" value="Eukaryota"/>
</dbReference>
<feature type="compositionally biased region" description="Polar residues" evidence="12">
    <location>
        <begin position="205"/>
        <end position="214"/>
    </location>
</feature>
<protein>
    <recommendedName>
        <fullName evidence="13">GATA-type domain-containing protein</fullName>
    </recommendedName>
</protein>
<dbReference type="OMA" id="FSRYVYP"/>
<keyword evidence="2 11" id="KW-0479">Metal-binding</keyword>
<sequence>TNYYIILVTMMPASSEQHRWFAHPSMTSSHHPDVTSGGGVSSHPGITPYIEPGYRDDAYLHHIDGQGGYYMQYRAHQRSLNAAAVARAEAERSCAVRSSHFHQNPHGSGGSGISSWLGSSKSFGSLPPANMPPHHNIWGVNKPTEFSRYVYPPASPVKLEAPTSRSTSSNDCDDTRCAPNINCDDTAASSKFHAFPTPPKDDVDTSLTSTSGISTPRHPHVTSSTPTSLESCQHHHHGYQRPKEACNDLPVTSCSIMSYSHPYMTAGEYPGAGAGYHSTQDPGKVATSYSGAGKSKTKNRSSTEGRECVNCGATATPLWRRDGTGHYLCNACGLYHKMNGQNRPLIKPKKRLSAARRAGTSCSNCSTTTTTLWRRNASGDPVCNACGLYYKLHGVNRPLTMKKEGIQTRNRKISTKLKKSSVCRDPRFDAANFKFFESPGGFGAAAAAAAAYSGQFGHTFGGVHPAHHHPHMPHHLAGSAGFTNTHPMLPPPHHAMHPFRIPAPQPAAPGSGLTCTLSLNHSNMVHAMG</sequence>
<evidence type="ECO:0000256" key="1">
    <source>
        <dbReference type="ARBA" id="ARBA00004123"/>
    </source>
</evidence>
<feature type="region of interest" description="Disordered" evidence="12">
    <location>
        <begin position="193"/>
        <end position="236"/>
    </location>
</feature>
<dbReference type="GO" id="GO:0000981">
    <property type="term" value="F:DNA-binding transcription factor activity, RNA polymerase II-specific"/>
    <property type="evidence" value="ECO:0007669"/>
    <property type="project" value="InterPro"/>
</dbReference>
<feature type="domain" description="GATA-type" evidence="13">
    <location>
        <begin position="356"/>
        <end position="409"/>
    </location>
</feature>
<evidence type="ECO:0000256" key="3">
    <source>
        <dbReference type="ARBA" id="ARBA00022737"/>
    </source>
</evidence>
<evidence type="ECO:0000256" key="9">
    <source>
        <dbReference type="ARBA" id="ARBA00023163"/>
    </source>
</evidence>
<dbReference type="InterPro" id="IPR039355">
    <property type="entry name" value="Transcription_factor_GATA"/>
</dbReference>
<keyword evidence="8" id="KW-0010">Activator</keyword>
<dbReference type="PROSITE" id="PS50114">
    <property type="entry name" value="GATA_ZN_FINGER_2"/>
    <property type="match status" value="2"/>
</dbReference>
<evidence type="ECO:0000256" key="11">
    <source>
        <dbReference type="PIRSR" id="PIRSR003027-1"/>
    </source>
</evidence>
<dbReference type="GO" id="GO:0045165">
    <property type="term" value="P:cell fate commitment"/>
    <property type="evidence" value="ECO:0007669"/>
    <property type="project" value="TreeGrafter"/>
</dbReference>
<keyword evidence="9" id="KW-0804">Transcription</keyword>
<feature type="zinc finger region" description="GATA-type 1" evidence="11">
    <location>
        <begin position="308"/>
        <end position="332"/>
    </location>
</feature>
<evidence type="ECO:0000256" key="2">
    <source>
        <dbReference type="ARBA" id="ARBA00022723"/>
    </source>
</evidence>
<dbReference type="PROSITE" id="PS00344">
    <property type="entry name" value="GATA_ZN_FINGER_1"/>
    <property type="match status" value="2"/>
</dbReference>
<keyword evidence="3" id="KW-0677">Repeat</keyword>
<accession>H2Z8S8</accession>
<proteinExistence type="predicted"/>
<keyword evidence="7" id="KW-0238">DNA-binding</keyword>
<dbReference type="PANTHER" id="PTHR10071">
    <property type="entry name" value="TRANSCRIPTION FACTOR GATA FAMILY MEMBER"/>
    <property type="match status" value="1"/>
</dbReference>
<feature type="region of interest" description="Disordered" evidence="12">
    <location>
        <begin position="25"/>
        <end position="47"/>
    </location>
</feature>
<evidence type="ECO:0000256" key="4">
    <source>
        <dbReference type="ARBA" id="ARBA00022771"/>
    </source>
</evidence>
<comment type="subcellular location">
    <subcellularLocation>
        <location evidence="1">Nucleus</location>
    </subcellularLocation>
</comment>
<dbReference type="PIRSF" id="PIRSF003027">
    <property type="entry name" value="TF_GATA-1/2/3"/>
    <property type="match status" value="1"/>
</dbReference>
<dbReference type="Proteomes" id="UP000007875">
    <property type="component" value="Unassembled WGS sequence"/>
</dbReference>
<keyword evidence="6" id="KW-0805">Transcription regulation</keyword>
<dbReference type="GO" id="GO:0045944">
    <property type="term" value="P:positive regulation of transcription by RNA polymerase II"/>
    <property type="evidence" value="ECO:0007669"/>
    <property type="project" value="TreeGrafter"/>
</dbReference>
<dbReference type="PANTHER" id="PTHR10071:SF337">
    <property type="entry name" value="GATA-BINDING FACTOR A"/>
    <property type="match status" value="1"/>
</dbReference>
<dbReference type="CDD" id="cd00202">
    <property type="entry name" value="ZnF_GATA"/>
    <property type="match status" value="2"/>
</dbReference>
<dbReference type="GO" id="GO:0008270">
    <property type="term" value="F:zinc ion binding"/>
    <property type="evidence" value="ECO:0007669"/>
    <property type="project" value="UniProtKB-KW"/>
</dbReference>
<evidence type="ECO:0000259" key="13">
    <source>
        <dbReference type="PROSITE" id="PS50114"/>
    </source>
</evidence>
<evidence type="ECO:0000256" key="5">
    <source>
        <dbReference type="ARBA" id="ARBA00022833"/>
    </source>
</evidence>
<evidence type="ECO:0000313" key="14">
    <source>
        <dbReference type="Ensembl" id="ENSCSAVP00000013993.1"/>
    </source>
</evidence>
<dbReference type="Pfam" id="PF00320">
    <property type="entry name" value="GATA"/>
    <property type="match status" value="2"/>
</dbReference>
<dbReference type="GO" id="GO:0000122">
    <property type="term" value="P:negative regulation of transcription by RNA polymerase II"/>
    <property type="evidence" value="ECO:0007669"/>
    <property type="project" value="TreeGrafter"/>
</dbReference>
<evidence type="ECO:0000256" key="8">
    <source>
        <dbReference type="ARBA" id="ARBA00023159"/>
    </source>
</evidence>
<keyword evidence="10" id="KW-0539">Nucleus</keyword>
<keyword evidence="5 11" id="KW-0862">Zinc</keyword>
<feature type="zinc finger region" description="GATA-type 2" evidence="11">
    <location>
        <begin position="362"/>
        <end position="386"/>
    </location>
</feature>
<dbReference type="Ensembl" id="ENSCSAVT00000014153.1">
    <property type="protein sequence ID" value="ENSCSAVP00000013993.1"/>
    <property type="gene ID" value="ENSCSAVG00000008200.1"/>
</dbReference>
<evidence type="ECO:0000256" key="10">
    <source>
        <dbReference type="ARBA" id="ARBA00023242"/>
    </source>
</evidence>
<dbReference type="SUPFAM" id="SSF57716">
    <property type="entry name" value="Glucocorticoid receptor-like (DNA-binding domain)"/>
    <property type="match status" value="2"/>
</dbReference>
<evidence type="ECO:0000256" key="6">
    <source>
        <dbReference type="ARBA" id="ARBA00023015"/>
    </source>
</evidence>
<feature type="region of interest" description="Disordered" evidence="12">
    <location>
        <begin position="155"/>
        <end position="175"/>
    </location>
</feature>
<dbReference type="STRING" id="51511.ENSCSAVP00000013993"/>
<dbReference type="InterPro" id="IPR013088">
    <property type="entry name" value="Znf_NHR/GATA"/>
</dbReference>
<dbReference type="FunFam" id="3.30.50.10:FF:000001">
    <property type="entry name" value="GATA transcription factor (GATAd)"/>
    <property type="match status" value="1"/>
</dbReference>
<evidence type="ECO:0000256" key="7">
    <source>
        <dbReference type="ARBA" id="ARBA00023125"/>
    </source>
</evidence>
<reference evidence="14" key="2">
    <citation type="submission" date="2025-08" db="UniProtKB">
        <authorList>
            <consortium name="Ensembl"/>
        </authorList>
    </citation>
    <scope>IDENTIFICATION</scope>
</reference>
<dbReference type="SMART" id="SM00401">
    <property type="entry name" value="ZnF_GATA"/>
    <property type="match status" value="2"/>
</dbReference>
<dbReference type="InterPro" id="IPR016374">
    <property type="entry name" value="TF_GATA-2/3"/>
</dbReference>
<feature type="domain" description="GATA-type" evidence="13">
    <location>
        <begin position="302"/>
        <end position="356"/>
    </location>
</feature>
<dbReference type="HOGENOM" id="CLU_027524_1_0_1"/>
<keyword evidence="4 11" id="KW-0863">Zinc-finger</keyword>
<dbReference type="FunFam" id="3.30.50.10:FF:000032">
    <property type="entry name" value="Transcription factor GATA-3"/>
    <property type="match status" value="1"/>
</dbReference>
<name>H2Z8S8_CIOSA</name>
<evidence type="ECO:0000313" key="15">
    <source>
        <dbReference type="Proteomes" id="UP000007875"/>
    </source>
</evidence>
<dbReference type="GeneTree" id="ENSGT00940000170958"/>
<dbReference type="GO" id="GO:0000978">
    <property type="term" value="F:RNA polymerase II cis-regulatory region sequence-specific DNA binding"/>
    <property type="evidence" value="ECO:0007669"/>
    <property type="project" value="TreeGrafter"/>
</dbReference>
<reference evidence="14" key="3">
    <citation type="submission" date="2025-09" db="UniProtKB">
        <authorList>
            <consortium name="Ensembl"/>
        </authorList>
    </citation>
    <scope>IDENTIFICATION</scope>
</reference>
<dbReference type="GO" id="GO:0005634">
    <property type="term" value="C:nucleus"/>
    <property type="evidence" value="ECO:0007669"/>
    <property type="project" value="UniProtKB-SubCell"/>
</dbReference>
<dbReference type="Gene3D" id="3.30.50.10">
    <property type="entry name" value="Erythroid Transcription Factor GATA-1, subunit A"/>
    <property type="match status" value="2"/>
</dbReference>
<evidence type="ECO:0000256" key="12">
    <source>
        <dbReference type="SAM" id="MobiDB-lite"/>
    </source>
</evidence>